<dbReference type="GO" id="GO:0008374">
    <property type="term" value="F:O-acyltransferase activity"/>
    <property type="evidence" value="ECO:0007669"/>
    <property type="project" value="InterPro"/>
</dbReference>
<keyword evidence="5" id="KW-0808">Transferase</keyword>
<evidence type="ECO:0000256" key="9">
    <source>
        <dbReference type="ARBA" id="ARBA00023136"/>
    </source>
</evidence>
<gene>
    <name evidence="15" type="primary">GPAT4</name>
    <name evidence="15" type="ORF">A0H76_733</name>
</gene>
<evidence type="ECO:0000256" key="10">
    <source>
        <dbReference type="ARBA" id="ARBA00023209"/>
    </source>
</evidence>
<organism evidence="15 16">
    <name type="scientific">Hepatospora eriocheir</name>
    <dbReference type="NCBI Taxonomy" id="1081669"/>
    <lineage>
        <taxon>Eukaryota</taxon>
        <taxon>Fungi</taxon>
        <taxon>Fungi incertae sedis</taxon>
        <taxon>Microsporidia</taxon>
        <taxon>Hepatosporidae</taxon>
        <taxon>Hepatospora</taxon>
    </lineage>
</organism>
<evidence type="ECO:0000256" key="2">
    <source>
        <dbReference type="ARBA" id="ARBA00005189"/>
    </source>
</evidence>
<evidence type="ECO:0000256" key="13">
    <source>
        <dbReference type="SAM" id="Phobius"/>
    </source>
</evidence>
<dbReference type="PANTHER" id="PTHR23063">
    <property type="entry name" value="PHOSPHOLIPID ACYLTRANSFERASE"/>
    <property type="match status" value="1"/>
</dbReference>
<evidence type="ECO:0000313" key="16">
    <source>
        <dbReference type="Proteomes" id="UP000192501"/>
    </source>
</evidence>
<dbReference type="GO" id="GO:0016020">
    <property type="term" value="C:membrane"/>
    <property type="evidence" value="ECO:0007669"/>
    <property type="project" value="UniProtKB-SubCell"/>
</dbReference>
<dbReference type="Pfam" id="PF01553">
    <property type="entry name" value="Acyltransferase"/>
    <property type="match status" value="1"/>
</dbReference>
<comment type="pathway">
    <text evidence="2">Lipid metabolism.</text>
</comment>
<feature type="domain" description="Phospholipid/glycerol acyltransferase" evidence="14">
    <location>
        <begin position="109"/>
        <end position="220"/>
    </location>
</feature>
<evidence type="ECO:0000256" key="8">
    <source>
        <dbReference type="ARBA" id="ARBA00023098"/>
    </source>
</evidence>
<comment type="similarity">
    <text evidence="3">Belongs to the 1-acyl-sn-glycerol-3-phosphate acyltransferase family.</text>
</comment>
<evidence type="ECO:0000256" key="5">
    <source>
        <dbReference type="ARBA" id="ARBA00022679"/>
    </source>
</evidence>
<dbReference type="CDD" id="cd07991">
    <property type="entry name" value="LPLAT_LPCAT1-like"/>
    <property type="match status" value="1"/>
</dbReference>
<evidence type="ECO:0000313" key="15">
    <source>
        <dbReference type="EMBL" id="ORD99510.1"/>
    </source>
</evidence>
<keyword evidence="4" id="KW-0444">Lipid biosynthesis</keyword>
<reference evidence="15 16" key="1">
    <citation type="journal article" date="2017" name="Environ. Microbiol.">
        <title>Decay of the glycolytic pathway and adaptation to intranuclear parasitism within Enterocytozoonidae microsporidia.</title>
        <authorList>
            <person name="Wiredu Boakye D."/>
            <person name="Jaroenlak P."/>
            <person name="Prachumwat A."/>
            <person name="Williams T.A."/>
            <person name="Bateman K.S."/>
            <person name="Itsathitphaisarn O."/>
            <person name="Sritunyalucksana K."/>
            <person name="Paszkiewicz K.H."/>
            <person name="Moore K.A."/>
            <person name="Stentiford G.D."/>
            <person name="Williams B.A."/>
        </authorList>
    </citation>
    <scope>NUCLEOTIDE SEQUENCE [LARGE SCALE GENOMIC DNA]</scope>
    <source>
        <strain evidence="16">canceri</strain>
    </source>
</reference>
<dbReference type="InterPro" id="IPR045252">
    <property type="entry name" value="LPCAT1-like"/>
</dbReference>
<feature type="transmembrane region" description="Helical" evidence="13">
    <location>
        <begin position="80"/>
        <end position="99"/>
    </location>
</feature>
<keyword evidence="10" id="KW-0594">Phospholipid biosynthesis</keyword>
<keyword evidence="11" id="KW-1208">Phospholipid metabolism</keyword>
<proteinExistence type="inferred from homology"/>
<dbReference type="PANTHER" id="PTHR23063:SF52">
    <property type="entry name" value="LYSOPHOSPHATIDYLCHOLINE ACYLTRANSFERASE"/>
    <property type="match status" value="1"/>
</dbReference>
<evidence type="ECO:0000256" key="3">
    <source>
        <dbReference type="ARBA" id="ARBA00008655"/>
    </source>
</evidence>
<comment type="subcellular location">
    <subcellularLocation>
        <location evidence="1">Membrane</location>
    </subcellularLocation>
</comment>
<evidence type="ECO:0000259" key="14">
    <source>
        <dbReference type="SMART" id="SM00563"/>
    </source>
</evidence>
<dbReference type="SMART" id="SM00563">
    <property type="entry name" value="PlsC"/>
    <property type="match status" value="1"/>
</dbReference>
<dbReference type="EMBL" id="LTAI01000177">
    <property type="protein sequence ID" value="ORD99510.1"/>
    <property type="molecule type" value="Genomic_DNA"/>
</dbReference>
<dbReference type="VEuPathDB" id="MicrosporidiaDB:A0H76_733"/>
<comment type="caution">
    <text evidence="15">The sequence shown here is derived from an EMBL/GenBank/DDBJ whole genome shotgun (WGS) entry which is preliminary data.</text>
</comment>
<keyword evidence="12" id="KW-0012">Acyltransferase</keyword>
<accession>A0A1X0QIA0</accession>
<evidence type="ECO:0000256" key="6">
    <source>
        <dbReference type="ARBA" id="ARBA00022692"/>
    </source>
</evidence>
<name>A0A1X0QIA0_9MICR</name>
<protein>
    <submittedName>
        <fullName evidence="15">GPAT4</fullName>
    </submittedName>
</protein>
<evidence type="ECO:0000256" key="12">
    <source>
        <dbReference type="ARBA" id="ARBA00023315"/>
    </source>
</evidence>
<dbReference type="Proteomes" id="UP000192501">
    <property type="component" value="Unassembled WGS sequence"/>
</dbReference>
<feature type="transmembrane region" description="Helical" evidence="13">
    <location>
        <begin position="41"/>
        <end position="68"/>
    </location>
</feature>
<dbReference type="InterPro" id="IPR002123">
    <property type="entry name" value="Plipid/glycerol_acylTrfase"/>
</dbReference>
<evidence type="ECO:0000256" key="4">
    <source>
        <dbReference type="ARBA" id="ARBA00022516"/>
    </source>
</evidence>
<keyword evidence="8" id="KW-0443">Lipid metabolism</keyword>
<dbReference type="SUPFAM" id="SSF69593">
    <property type="entry name" value="Glycerol-3-phosphate (1)-acyltransferase"/>
    <property type="match status" value="1"/>
</dbReference>
<evidence type="ECO:0000256" key="1">
    <source>
        <dbReference type="ARBA" id="ARBA00004370"/>
    </source>
</evidence>
<dbReference type="GO" id="GO:0008654">
    <property type="term" value="P:phospholipid biosynthetic process"/>
    <property type="evidence" value="ECO:0007669"/>
    <property type="project" value="UniProtKB-KW"/>
</dbReference>
<evidence type="ECO:0000256" key="11">
    <source>
        <dbReference type="ARBA" id="ARBA00023264"/>
    </source>
</evidence>
<evidence type="ECO:0000256" key="7">
    <source>
        <dbReference type="ARBA" id="ARBA00022989"/>
    </source>
</evidence>
<keyword evidence="6 13" id="KW-0812">Transmembrane</keyword>
<dbReference type="AlphaFoldDB" id="A0A1X0QIA0"/>
<keyword evidence="9 13" id="KW-0472">Membrane</keyword>
<dbReference type="VEuPathDB" id="MicrosporidiaDB:HERIO_1938"/>
<keyword evidence="7 13" id="KW-1133">Transmembrane helix</keyword>
<sequence length="368" mass="43281">MVKRNLLKDSIGISSMGIQAMLDDEYRRTYRPYKIKTASNIVLKCLSVIVRFLILFPFRLLIFLFILGPIMLISLIYKPFFIYALKVINFGLGLFIVHVGEKKRLDQSHVYVANHTSFLDYLIISSHKFPQTAIGQSYNGIYGAFSNFISKSNNSVFFERTDKKDKDLAVGLIKQYMTDDKSSLLIFPEGKCNNNRYSTLFFKGSFGFNIPVIPVAIKFKKNLVSPVWSKNMFPELLYLLTRWRIDVIVTWFDPTKLEENETTTEFSHRIKTLISNEAELKNTLWNGFIHFDESEKQRTELKDAFIHFYSKIRNSDFESDQCKDYLDFYYPVVNLKNQNLKKSKIYFDRFSYEDAFLEVNKELLRKKF</sequence>